<keyword evidence="4" id="KW-0411">Iron-sulfur</keyword>
<dbReference type="Gene3D" id="2.102.10.10">
    <property type="entry name" value="Rieske [2Fe-2S] iron-sulphur domain"/>
    <property type="match status" value="1"/>
</dbReference>
<dbReference type="CDD" id="cd03467">
    <property type="entry name" value="Rieske"/>
    <property type="match status" value="1"/>
</dbReference>
<keyword evidence="3" id="KW-0408">Iron</keyword>
<dbReference type="InterPro" id="IPR005805">
    <property type="entry name" value="Rieske_Fe-S_prot_C"/>
</dbReference>
<dbReference type="SUPFAM" id="SSF50022">
    <property type="entry name" value="ISP domain"/>
    <property type="match status" value="1"/>
</dbReference>
<keyword evidence="5" id="KW-1015">Disulfide bond</keyword>
<organism evidence="8">
    <name type="scientific">marine sediment metagenome</name>
    <dbReference type="NCBI Taxonomy" id="412755"/>
    <lineage>
        <taxon>unclassified sequences</taxon>
        <taxon>metagenomes</taxon>
        <taxon>ecological metagenomes</taxon>
    </lineage>
</organism>
<dbReference type="PROSITE" id="PS51296">
    <property type="entry name" value="RIESKE"/>
    <property type="match status" value="1"/>
</dbReference>
<dbReference type="PRINTS" id="PR00162">
    <property type="entry name" value="RIESKE"/>
</dbReference>
<dbReference type="PANTHER" id="PTHR10134">
    <property type="entry name" value="CYTOCHROME B-C1 COMPLEX SUBUNIT RIESKE, MITOCHONDRIAL"/>
    <property type="match status" value="1"/>
</dbReference>
<comment type="cofactor">
    <cofactor evidence="6">
        <name>[2Fe-2S] cluster</name>
        <dbReference type="ChEBI" id="CHEBI:190135"/>
    </cofactor>
</comment>
<comment type="caution">
    <text evidence="8">The sequence shown here is derived from an EMBL/GenBank/DDBJ whole genome shotgun (WGS) entry which is preliminary data.</text>
</comment>
<evidence type="ECO:0000256" key="6">
    <source>
        <dbReference type="ARBA" id="ARBA00034078"/>
    </source>
</evidence>
<keyword evidence="2" id="KW-0479">Metal-binding</keyword>
<dbReference type="InterPro" id="IPR017941">
    <property type="entry name" value="Rieske_2Fe-2S"/>
</dbReference>
<reference evidence="8" key="1">
    <citation type="journal article" date="2015" name="Nature">
        <title>Complex archaea that bridge the gap between prokaryotes and eukaryotes.</title>
        <authorList>
            <person name="Spang A."/>
            <person name="Saw J.H."/>
            <person name="Jorgensen S.L."/>
            <person name="Zaremba-Niedzwiedzka K."/>
            <person name="Martijn J."/>
            <person name="Lind A.E."/>
            <person name="van Eijk R."/>
            <person name="Schleper C."/>
            <person name="Guy L."/>
            <person name="Ettema T.J."/>
        </authorList>
    </citation>
    <scope>NUCLEOTIDE SEQUENCE</scope>
</reference>
<dbReference type="GO" id="GO:0046872">
    <property type="term" value="F:metal ion binding"/>
    <property type="evidence" value="ECO:0007669"/>
    <property type="project" value="UniProtKB-KW"/>
</dbReference>
<accession>A0A0F9D4B3</accession>
<dbReference type="GO" id="GO:0016020">
    <property type="term" value="C:membrane"/>
    <property type="evidence" value="ECO:0007669"/>
    <property type="project" value="InterPro"/>
</dbReference>
<dbReference type="AlphaFoldDB" id="A0A0F9D4B3"/>
<dbReference type="EMBL" id="LAZR01043504">
    <property type="protein sequence ID" value="KKL06913.1"/>
    <property type="molecule type" value="Genomic_DNA"/>
</dbReference>
<feature type="non-terminal residue" evidence="8">
    <location>
        <position position="1"/>
    </location>
</feature>
<sequence length="101" mass="11416">VTAFRNGQFYLARLEDGGFLAISRKCTHLGCTVLWASEENRFKCPCHASAFDITGNVVAPPAPRPLDLYPVFIENSIVKVDTSKPEKRRRFEISQVKYNPD</sequence>
<feature type="domain" description="Rieske" evidence="7">
    <location>
        <begin position="1"/>
        <end position="80"/>
    </location>
</feature>
<dbReference type="InterPro" id="IPR014349">
    <property type="entry name" value="Rieske_Fe-S_prot"/>
</dbReference>
<dbReference type="GO" id="GO:0051537">
    <property type="term" value="F:2 iron, 2 sulfur cluster binding"/>
    <property type="evidence" value="ECO:0007669"/>
    <property type="project" value="UniProtKB-KW"/>
</dbReference>
<gene>
    <name evidence="8" type="ORF">LCGC14_2591270</name>
</gene>
<evidence type="ECO:0000259" key="7">
    <source>
        <dbReference type="PROSITE" id="PS51296"/>
    </source>
</evidence>
<protein>
    <recommendedName>
        <fullName evidence="7">Rieske domain-containing protein</fullName>
    </recommendedName>
</protein>
<evidence type="ECO:0000256" key="4">
    <source>
        <dbReference type="ARBA" id="ARBA00023014"/>
    </source>
</evidence>
<evidence type="ECO:0000256" key="3">
    <source>
        <dbReference type="ARBA" id="ARBA00023004"/>
    </source>
</evidence>
<evidence type="ECO:0000256" key="5">
    <source>
        <dbReference type="ARBA" id="ARBA00023157"/>
    </source>
</evidence>
<name>A0A0F9D4B3_9ZZZZ</name>
<dbReference type="Pfam" id="PF00355">
    <property type="entry name" value="Rieske"/>
    <property type="match status" value="1"/>
</dbReference>
<proteinExistence type="predicted"/>
<evidence type="ECO:0000313" key="8">
    <source>
        <dbReference type="EMBL" id="KKL06913.1"/>
    </source>
</evidence>
<dbReference type="InterPro" id="IPR036922">
    <property type="entry name" value="Rieske_2Fe-2S_sf"/>
</dbReference>
<keyword evidence="1" id="KW-0001">2Fe-2S</keyword>
<evidence type="ECO:0000256" key="2">
    <source>
        <dbReference type="ARBA" id="ARBA00022723"/>
    </source>
</evidence>
<evidence type="ECO:0000256" key="1">
    <source>
        <dbReference type="ARBA" id="ARBA00022714"/>
    </source>
</evidence>